<name>A0A238YKP7_9PROT</name>
<dbReference type="GO" id="GO:0017061">
    <property type="term" value="F:S-methyl-5-thioadenosine phosphorylase activity"/>
    <property type="evidence" value="ECO:0007669"/>
    <property type="project" value="UniProtKB-EC"/>
</dbReference>
<keyword evidence="6" id="KW-0862">Zinc</keyword>
<evidence type="ECO:0000256" key="4">
    <source>
        <dbReference type="ARBA" id="ARBA00022723"/>
    </source>
</evidence>
<dbReference type="GO" id="GO:0016787">
    <property type="term" value="F:hydrolase activity"/>
    <property type="evidence" value="ECO:0007669"/>
    <property type="project" value="UniProtKB-KW"/>
</dbReference>
<comment type="catalytic activity">
    <reaction evidence="8">
        <text>adenosine + phosphate = alpha-D-ribose 1-phosphate + adenine</text>
        <dbReference type="Rhea" id="RHEA:27642"/>
        <dbReference type="ChEBI" id="CHEBI:16335"/>
        <dbReference type="ChEBI" id="CHEBI:16708"/>
        <dbReference type="ChEBI" id="CHEBI:43474"/>
        <dbReference type="ChEBI" id="CHEBI:57720"/>
        <dbReference type="EC" id="2.4.2.1"/>
    </reaction>
    <physiologicalReaction direction="left-to-right" evidence="8">
        <dbReference type="Rhea" id="RHEA:27643"/>
    </physiologicalReaction>
</comment>
<evidence type="ECO:0000256" key="7">
    <source>
        <dbReference type="ARBA" id="ARBA00047989"/>
    </source>
</evidence>
<dbReference type="GO" id="GO:0005507">
    <property type="term" value="F:copper ion binding"/>
    <property type="evidence" value="ECO:0007669"/>
    <property type="project" value="TreeGrafter"/>
</dbReference>
<evidence type="ECO:0000256" key="10">
    <source>
        <dbReference type="RuleBase" id="RU361274"/>
    </source>
</evidence>
<proteinExistence type="inferred from homology"/>
<dbReference type="InterPro" id="IPR003730">
    <property type="entry name" value="Cu_polyphenol_OxRdtase"/>
</dbReference>
<keyword evidence="12" id="KW-1185">Reference proteome</keyword>
<sequence>MLSEQDVIIPDWPAPSNVRALQTTRHGGISQSPYDSLNLGMHVNDIGVNVAANRQRLNQWVPTEPVWLNQVHGIAVVDASVASCVPDADAAYAETRHTVCAVMTADCLPVLVCDKAGTIVAAVHAGWRSLLDGVIETTVAAMARPGEELLAWLGPAIGPDAFEVGDEVRSAFMAHDARAEQAFRSSSAAGKWLGDIFMLGRQRLESVGVNAVYGGGICTYQDAERFFSFRRDDVTGRMASLIWLE</sequence>
<dbReference type="EMBL" id="FZOA01000002">
    <property type="protein sequence ID" value="SNR71826.1"/>
    <property type="molecule type" value="Genomic_DNA"/>
</dbReference>
<comment type="catalytic activity">
    <reaction evidence="9">
        <text>S-methyl-5'-thioadenosine + phosphate = 5-(methylsulfanyl)-alpha-D-ribose 1-phosphate + adenine</text>
        <dbReference type="Rhea" id="RHEA:11852"/>
        <dbReference type="ChEBI" id="CHEBI:16708"/>
        <dbReference type="ChEBI" id="CHEBI:17509"/>
        <dbReference type="ChEBI" id="CHEBI:43474"/>
        <dbReference type="ChEBI" id="CHEBI:58533"/>
        <dbReference type="EC" id="2.4.2.28"/>
    </reaction>
    <physiologicalReaction direction="left-to-right" evidence="9">
        <dbReference type="Rhea" id="RHEA:11853"/>
    </physiologicalReaction>
</comment>
<evidence type="ECO:0000256" key="9">
    <source>
        <dbReference type="ARBA" id="ARBA00049893"/>
    </source>
</evidence>
<dbReference type="PANTHER" id="PTHR30616">
    <property type="entry name" value="UNCHARACTERIZED PROTEIN YFIH"/>
    <property type="match status" value="1"/>
</dbReference>
<evidence type="ECO:0000313" key="12">
    <source>
        <dbReference type="Proteomes" id="UP000198305"/>
    </source>
</evidence>
<accession>A0A238YKP7</accession>
<dbReference type="NCBIfam" id="TIGR00726">
    <property type="entry name" value="peptidoglycan editing factor PgeF"/>
    <property type="match status" value="1"/>
</dbReference>
<evidence type="ECO:0000256" key="6">
    <source>
        <dbReference type="ARBA" id="ARBA00022833"/>
    </source>
</evidence>
<comment type="catalytic activity">
    <reaction evidence="1">
        <text>inosine + phosphate = alpha-D-ribose 1-phosphate + hypoxanthine</text>
        <dbReference type="Rhea" id="RHEA:27646"/>
        <dbReference type="ChEBI" id="CHEBI:17368"/>
        <dbReference type="ChEBI" id="CHEBI:17596"/>
        <dbReference type="ChEBI" id="CHEBI:43474"/>
        <dbReference type="ChEBI" id="CHEBI:57720"/>
        <dbReference type="EC" id="2.4.2.1"/>
    </reaction>
    <physiologicalReaction direction="left-to-right" evidence="1">
        <dbReference type="Rhea" id="RHEA:27647"/>
    </physiologicalReaction>
</comment>
<evidence type="ECO:0000256" key="8">
    <source>
        <dbReference type="ARBA" id="ARBA00048968"/>
    </source>
</evidence>
<keyword evidence="4" id="KW-0479">Metal-binding</keyword>
<dbReference type="InterPro" id="IPR011324">
    <property type="entry name" value="Cytotoxic_necrot_fac-like_cat"/>
</dbReference>
<evidence type="ECO:0000256" key="1">
    <source>
        <dbReference type="ARBA" id="ARBA00000553"/>
    </source>
</evidence>
<keyword evidence="3" id="KW-0808">Transferase</keyword>
<evidence type="ECO:0000313" key="11">
    <source>
        <dbReference type="EMBL" id="SNR71826.1"/>
    </source>
</evidence>
<evidence type="ECO:0000256" key="2">
    <source>
        <dbReference type="ARBA" id="ARBA00007353"/>
    </source>
</evidence>
<keyword evidence="5" id="KW-0378">Hydrolase</keyword>
<organism evidence="11 12">
    <name type="scientific">Methylobacillus rhizosphaerae</name>
    <dbReference type="NCBI Taxonomy" id="551994"/>
    <lineage>
        <taxon>Bacteria</taxon>
        <taxon>Pseudomonadati</taxon>
        <taxon>Pseudomonadota</taxon>
        <taxon>Betaproteobacteria</taxon>
        <taxon>Nitrosomonadales</taxon>
        <taxon>Methylophilaceae</taxon>
        <taxon>Methylobacillus</taxon>
    </lineage>
</organism>
<comment type="similarity">
    <text evidence="2 10">Belongs to the purine nucleoside phosphorylase YfiH/LACC1 family.</text>
</comment>
<dbReference type="OrthoDB" id="4279at2"/>
<dbReference type="Proteomes" id="UP000198305">
    <property type="component" value="Unassembled WGS sequence"/>
</dbReference>
<dbReference type="Gene3D" id="3.60.140.10">
    <property type="entry name" value="CNF1/YfiH-like putative cysteine hydrolases"/>
    <property type="match status" value="1"/>
</dbReference>
<evidence type="ECO:0000256" key="3">
    <source>
        <dbReference type="ARBA" id="ARBA00022679"/>
    </source>
</evidence>
<reference evidence="12" key="1">
    <citation type="submission" date="2017-06" db="EMBL/GenBank/DDBJ databases">
        <authorList>
            <person name="Varghese N."/>
            <person name="Submissions S."/>
        </authorList>
    </citation>
    <scope>NUCLEOTIDE SEQUENCE [LARGE SCALE GENOMIC DNA]</scope>
    <source>
        <strain evidence="12">Ca-68</strain>
    </source>
</reference>
<gene>
    <name evidence="11" type="ORF">SAMN05192560_0702</name>
</gene>
<dbReference type="AlphaFoldDB" id="A0A238YKP7"/>
<protein>
    <recommendedName>
        <fullName evidence="10">Purine nucleoside phosphorylase</fullName>
    </recommendedName>
</protein>
<dbReference type="Pfam" id="PF02578">
    <property type="entry name" value="Cu-oxidase_4"/>
    <property type="match status" value="1"/>
</dbReference>
<dbReference type="InterPro" id="IPR038371">
    <property type="entry name" value="Cu_polyphenol_OxRdtase_sf"/>
</dbReference>
<comment type="catalytic activity">
    <reaction evidence="7">
        <text>adenosine + H2O + H(+) = inosine + NH4(+)</text>
        <dbReference type="Rhea" id="RHEA:24408"/>
        <dbReference type="ChEBI" id="CHEBI:15377"/>
        <dbReference type="ChEBI" id="CHEBI:15378"/>
        <dbReference type="ChEBI" id="CHEBI:16335"/>
        <dbReference type="ChEBI" id="CHEBI:17596"/>
        <dbReference type="ChEBI" id="CHEBI:28938"/>
        <dbReference type="EC" id="3.5.4.4"/>
    </reaction>
    <physiologicalReaction direction="left-to-right" evidence="7">
        <dbReference type="Rhea" id="RHEA:24409"/>
    </physiologicalReaction>
</comment>
<dbReference type="SUPFAM" id="SSF64438">
    <property type="entry name" value="CNF1/YfiH-like putative cysteine hydrolases"/>
    <property type="match status" value="1"/>
</dbReference>
<evidence type="ECO:0000256" key="5">
    <source>
        <dbReference type="ARBA" id="ARBA00022801"/>
    </source>
</evidence>
<dbReference type="PANTHER" id="PTHR30616:SF2">
    <property type="entry name" value="PURINE NUCLEOSIDE PHOSPHORYLASE LACC1"/>
    <property type="match status" value="1"/>
</dbReference>
<dbReference type="CDD" id="cd16833">
    <property type="entry name" value="YfiH"/>
    <property type="match status" value="1"/>
</dbReference>
<dbReference type="RefSeq" id="WP_089374898.1">
    <property type="nucleotide sequence ID" value="NZ_FZOA01000002.1"/>
</dbReference>